<dbReference type="GO" id="GO:0016773">
    <property type="term" value="F:phosphotransferase activity, alcohol group as acceptor"/>
    <property type="evidence" value="ECO:0007669"/>
    <property type="project" value="InterPro"/>
</dbReference>
<dbReference type="Pfam" id="PF25440">
    <property type="entry name" value="Beta-prop_RIC1_2nd"/>
    <property type="match status" value="1"/>
</dbReference>
<dbReference type="InterPro" id="IPR005338">
    <property type="entry name" value="Anhydro_N_Ac-Mur_kinase"/>
</dbReference>
<dbReference type="PANTHER" id="PTHR22746">
    <property type="entry name" value="RAB6A-GEF COMPLEX PARTNER PROTEIN 1"/>
    <property type="match status" value="1"/>
</dbReference>
<keyword evidence="2" id="KW-0472">Membrane</keyword>
<evidence type="ECO:0000256" key="3">
    <source>
        <dbReference type="SAM" id="MobiDB-lite"/>
    </source>
</evidence>
<dbReference type="SUPFAM" id="SSF69322">
    <property type="entry name" value="Tricorn protease domain 2"/>
    <property type="match status" value="1"/>
</dbReference>
<feature type="region of interest" description="Disordered" evidence="3">
    <location>
        <begin position="441"/>
        <end position="494"/>
    </location>
</feature>
<dbReference type="Gene3D" id="3.30.420.40">
    <property type="match status" value="2"/>
</dbReference>
<dbReference type="PANTHER" id="PTHR22746:SF10">
    <property type="entry name" value="GUANINE NUCLEOTIDE EXCHANGE FACTOR SUBUNIT RIC1"/>
    <property type="match status" value="1"/>
</dbReference>
<dbReference type="Gene3D" id="2.130.10.10">
    <property type="entry name" value="YVTN repeat-like/Quinoprotein amine dehydrogenase"/>
    <property type="match status" value="1"/>
</dbReference>
<feature type="region of interest" description="Disordered" evidence="3">
    <location>
        <begin position="1459"/>
        <end position="1492"/>
    </location>
</feature>
<dbReference type="SMART" id="SM00320">
    <property type="entry name" value="WD40"/>
    <property type="match status" value="4"/>
</dbReference>
<protein>
    <submittedName>
        <fullName evidence="5">DUF1339 domain protein</fullName>
    </submittedName>
</protein>
<dbReference type="InterPro" id="IPR015943">
    <property type="entry name" value="WD40/YVTN_repeat-like_dom_sf"/>
</dbReference>
<accession>A0A168J4H4</accession>
<comment type="subcellular location">
    <subcellularLocation>
        <location evidence="1">Membrane</location>
    </subcellularLocation>
</comment>
<evidence type="ECO:0000259" key="4">
    <source>
        <dbReference type="Pfam" id="PF07064"/>
    </source>
</evidence>
<name>A0A168J4H4_CORDF</name>
<evidence type="ECO:0000313" key="6">
    <source>
        <dbReference type="Proteomes" id="UP000076881"/>
    </source>
</evidence>
<comment type="caution">
    <text evidence="5">The sequence shown here is derived from an EMBL/GenBank/DDBJ whole genome shotgun (WGS) entry which is preliminary data.</text>
</comment>
<feature type="region of interest" description="Disordered" evidence="3">
    <location>
        <begin position="1370"/>
        <end position="1394"/>
    </location>
</feature>
<dbReference type="GO" id="GO:0005829">
    <property type="term" value="C:cytosol"/>
    <property type="evidence" value="ECO:0007669"/>
    <property type="project" value="TreeGrafter"/>
</dbReference>
<dbReference type="InterPro" id="IPR009771">
    <property type="entry name" value="RIC1_C"/>
</dbReference>
<feature type="compositionally biased region" description="Polar residues" evidence="3">
    <location>
        <begin position="1385"/>
        <end position="1394"/>
    </location>
</feature>
<dbReference type="GO" id="GO:0034066">
    <property type="term" value="C:Ric1-Rgp1 guanyl-nucleotide exchange factor complex"/>
    <property type="evidence" value="ECO:0007669"/>
    <property type="project" value="InterPro"/>
</dbReference>
<evidence type="ECO:0000313" key="5">
    <source>
        <dbReference type="EMBL" id="OAA79995.1"/>
    </source>
</evidence>
<dbReference type="GO" id="GO:0042147">
    <property type="term" value="P:retrograde transport, endosome to Golgi"/>
    <property type="evidence" value="ECO:0007669"/>
    <property type="project" value="TreeGrafter"/>
</dbReference>
<keyword evidence="6" id="KW-1185">Reference proteome</keyword>
<dbReference type="EMBL" id="AZHF01000002">
    <property type="protein sequence ID" value="OAA79995.1"/>
    <property type="molecule type" value="Genomic_DNA"/>
</dbReference>
<sequence length="1492" mass="163829">MGSLQNPPRKPLDMTVLGLNSGTSMDGIDCALCRFRQKSPEAPMHFELLKYDEVPLEQGIKKRVMRMILENSTTPEELSEVNVLLGETFADAVKEFSSRHNIALSSIDALGSHGQTIWLLSMPGPGQTKSALTMAEGSILASRTGITTVTDFRVSDQAAGRQGAPLIGFFDSLVLRHSTKLRACQNIGGIANVCFIPPDVNGEINTEFFDFDTGPGNVFIDAAVRHFTNGEREYDKDGEMGKAGKVDQEIVDKFLATHPYFSLDPPKTTGREVFRDTVAHALIDEGLKKGLSPDDVVATITRITAQAIVEHYRRYMPTHHGPLAEIYMCGGGARNPNIADFMQQAFPETKIVMLDVAGIPSNAKEAITFAWQGMEAIVGRSIPVPWRVETRREYVLGKLQLELWSCTLEAVAMYWPIGTPRIYATSSNRASGSRLFVSYDGVSGPDEAEPEPVKEDNGADATPPATPATPATPAIQSVEFGDGPPEISSQNDEQTIPLKDPVLALRVSRSGNLFAVITATSITLWQTKPTVVLAVVVRSESSLQLYGRNVDLLLRPDSAILVVRTSEGYLITYSIATDGESRVYKSHFPNYHNVQRRRQSLVGPQTGLRPEQYLWGPGEGTGVLDVSVRFRMVIKVDAGIESALALDDELIVATTKPAAVQCIRWTPDSTGSQTRTEILSRMGWVGKKVSITEMTHDRPMNLSTWITSDGRVYAVQRHKSTPEDDDPKKLFKGHCFHTPEGDRGHAAHAVINARFSLIAVGCSDGTVQVYSVRDYSGNITLSHSQVIPATTSTAGALTSLSYSPDGYCLFAGFENGWATWSMFGNPGSHSFSAERSTADEPWLSGVDCASWVGGGSEILMIGRQNEAIWSLEMAKSAVTGCYNDANVFRTVLQTSTGIMVYRGYDLPDMTSISAEPFLWHTARIPAPYLLHHWPIKQAVISPDGRYVAVAGRKGLAHYSVNSGRWKTFADEAQENEFQVRGGMCWYQHILVAAVEGNKSHEIRLYSRETALESSQVLYTQKVPAPVVLVTTSGQDSLLVYTYENLLYHFIFTPWSDSVRLVQVGQIAFHGIVRSPARVRGLSWILPESQLVDGDPSQDVAVASVIFLVDGKLVLLSPSLNDEGQLKYDMRVIAQNVEYHASMRDQPLLNVARDENRGPPALRNSLWVFDGMQVKGWGSIDDVLNAASDGTKELPAPVSFPVDFYPLSMLLGKGIILGVESNLVQRRDVNFSFFRFTIRTHLVLPDVLRFYLRQAMTAEAVTLSEQYQDLAYFSHGLEILLHRVLEDESESSPPPEEAVLPRVLSLLSSSKDYLDVVLQCTRKTEVRQWKTLFAYLPPPQELFEESLLRGSVKTAGGYLMILYTMEERRGALGSGGDDGDGDDDQPSSSTTEQSVRVLTRAIREADWELCKELARFLAALDNTGETLQQVMKMANMAAAVETGQNGDGIGSRLEIPSGLLLGRPRIPSDGTESDRRSVSEGSMGSTISPIASP</sequence>
<dbReference type="GO" id="GO:0006040">
    <property type="term" value="P:amino sugar metabolic process"/>
    <property type="evidence" value="ECO:0007669"/>
    <property type="project" value="InterPro"/>
</dbReference>
<evidence type="ECO:0000256" key="1">
    <source>
        <dbReference type="ARBA" id="ARBA00004370"/>
    </source>
</evidence>
<dbReference type="InterPro" id="IPR040096">
    <property type="entry name" value="Ric1"/>
</dbReference>
<reference evidence="5 6" key="1">
    <citation type="journal article" date="2016" name="Genome Biol. Evol.">
        <title>Divergent and convergent evolution of fungal pathogenicity.</title>
        <authorList>
            <person name="Shang Y."/>
            <person name="Xiao G."/>
            <person name="Zheng P."/>
            <person name="Cen K."/>
            <person name="Zhan S."/>
            <person name="Wang C."/>
        </authorList>
    </citation>
    <scope>NUCLEOTIDE SEQUENCE [LARGE SCALE GENOMIC DNA]</scope>
    <source>
        <strain evidence="5 6">RCEF 1005</strain>
    </source>
</reference>
<dbReference type="SUPFAM" id="SSF53067">
    <property type="entry name" value="Actin-like ATPase domain"/>
    <property type="match status" value="1"/>
</dbReference>
<dbReference type="GO" id="GO:0006886">
    <property type="term" value="P:intracellular protein transport"/>
    <property type="evidence" value="ECO:0007669"/>
    <property type="project" value="InterPro"/>
</dbReference>
<dbReference type="Pfam" id="PF03702">
    <property type="entry name" value="AnmK"/>
    <property type="match status" value="1"/>
</dbReference>
<dbReference type="GO" id="GO:0009254">
    <property type="term" value="P:peptidoglycan turnover"/>
    <property type="evidence" value="ECO:0007669"/>
    <property type="project" value="InterPro"/>
</dbReference>
<dbReference type="GO" id="GO:0005524">
    <property type="term" value="F:ATP binding"/>
    <property type="evidence" value="ECO:0007669"/>
    <property type="project" value="InterPro"/>
</dbReference>
<feature type="compositionally biased region" description="Polar residues" evidence="3">
    <location>
        <begin position="1478"/>
        <end position="1492"/>
    </location>
</feature>
<proteinExistence type="predicted"/>
<dbReference type="InterPro" id="IPR043129">
    <property type="entry name" value="ATPase_NBD"/>
</dbReference>
<dbReference type="OrthoDB" id="67540at2759"/>
<dbReference type="InterPro" id="IPR001680">
    <property type="entry name" value="WD40_rpt"/>
</dbReference>
<dbReference type="Pfam" id="PF07064">
    <property type="entry name" value="RIC1"/>
    <property type="match status" value="1"/>
</dbReference>
<dbReference type="Proteomes" id="UP000076881">
    <property type="component" value="Unassembled WGS sequence"/>
</dbReference>
<dbReference type="STRING" id="1081108.A0A168J4H4"/>
<dbReference type="GO" id="GO:0000139">
    <property type="term" value="C:Golgi membrane"/>
    <property type="evidence" value="ECO:0007669"/>
    <property type="project" value="TreeGrafter"/>
</dbReference>
<organism evidence="5 6">
    <name type="scientific">Akanthomyces lecanii RCEF 1005</name>
    <dbReference type="NCBI Taxonomy" id="1081108"/>
    <lineage>
        <taxon>Eukaryota</taxon>
        <taxon>Fungi</taxon>
        <taxon>Dikarya</taxon>
        <taxon>Ascomycota</taxon>
        <taxon>Pezizomycotina</taxon>
        <taxon>Sordariomycetes</taxon>
        <taxon>Hypocreomycetidae</taxon>
        <taxon>Hypocreales</taxon>
        <taxon>Cordycipitaceae</taxon>
        <taxon>Akanthomyces</taxon>
        <taxon>Cordyceps confragosa</taxon>
    </lineage>
</organism>
<feature type="domain" description="RIC1 C-terminal alpha solenoid region" evidence="4">
    <location>
        <begin position="1245"/>
        <end position="1434"/>
    </location>
</feature>
<gene>
    <name evidence="5" type="ORF">LEL_03481</name>
</gene>
<evidence type="ECO:0000256" key="2">
    <source>
        <dbReference type="ARBA" id="ARBA00023136"/>
    </source>
</evidence>